<dbReference type="PANTHER" id="PTHR36117">
    <property type="entry name" value="4-HYDROXYPHENYLACETATE 3-MONOOXYGENASE-RELATED"/>
    <property type="match status" value="1"/>
</dbReference>
<keyword evidence="1" id="KW-0285">Flavoprotein</keyword>
<name>A0ABY4HA76_9BACI</name>
<keyword evidence="2" id="KW-0274">FAD</keyword>
<feature type="domain" description="HpaB/PvcC/4-BUDH N-terminal" evidence="5">
    <location>
        <begin position="5"/>
        <end position="269"/>
    </location>
</feature>
<protein>
    <submittedName>
        <fullName evidence="6">4-hydroxyphenylacetate 3-monooxygenase, oxygenase component</fullName>
        <ecNumber evidence="6">1.14.14.9</ecNumber>
    </submittedName>
</protein>
<dbReference type="InterPro" id="IPR012687">
    <property type="entry name" value="HpaB_Deino-type"/>
</dbReference>
<dbReference type="SUPFAM" id="SSF47203">
    <property type="entry name" value="Acyl-CoA dehydrogenase C-terminal domain-like"/>
    <property type="match status" value="1"/>
</dbReference>
<dbReference type="InterPro" id="IPR036250">
    <property type="entry name" value="AcylCo_DH-like_C"/>
</dbReference>
<gene>
    <name evidence="6" type="primary">hpaB</name>
    <name evidence="6" type="ORF">MUO15_19765</name>
</gene>
<dbReference type="PANTHER" id="PTHR36117:SF3">
    <property type="entry name" value="4-HYDROXYPHENYLACETATE 3-MONOOXYGENASE-RELATED"/>
    <property type="match status" value="1"/>
</dbReference>
<dbReference type="PIRSF" id="PIRSF000331">
    <property type="entry name" value="HpaA_HpaB"/>
    <property type="match status" value="1"/>
</dbReference>
<dbReference type="Pfam" id="PF03241">
    <property type="entry name" value="HpaB"/>
    <property type="match status" value="1"/>
</dbReference>
<evidence type="ECO:0000313" key="7">
    <source>
        <dbReference type="Proteomes" id="UP000830326"/>
    </source>
</evidence>
<dbReference type="Gene3D" id="1.10.3140.10">
    <property type="entry name" value="4-hydroxybutyryl-coa dehydratase, domain 1"/>
    <property type="match status" value="1"/>
</dbReference>
<dbReference type="InterPro" id="IPR004925">
    <property type="entry name" value="HpaB/PvcC/4-BUDH"/>
</dbReference>
<dbReference type="InterPro" id="IPR024674">
    <property type="entry name" value="HpaB/PvcC/4-BUDH_N"/>
</dbReference>
<dbReference type="SUPFAM" id="SSF56645">
    <property type="entry name" value="Acyl-CoA dehydrogenase NM domain-like"/>
    <property type="match status" value="1"/>
</dbReference>
<evidence type="ECO:0000256" key="2">
    <source>
        <dbReference type="ARBA" id="ARBA00022827"/>
    </source>
</evidence>
<accession>A0ABY4HA76</accession>
<dbReference type="InterPro" id="IPR009100">
    <property type="entry name" value="AcylCoA_DH/oxidase_NM_dom_sf"/>
</dbReference>
<proteinExistence type="predicted"/>
<dbReference type="Proteomes" id="UP000830326">
    <property type="component" value="Chromosome"/>
</dbReference>
<dbReference type="InterPro" id="IPR046373">
    <property type="entry name" value="Acyl-CoA_Oxase/DH_mid-dom_sf"/>
</dbReference>
<dbReference type="Gene3D" id="1.20.140.10">
    <property type="entry name" value="Butyryl-CoA Dehydrogenase, subunit A, domain 3"/>
    <property type="match status" value="1"/>
</dbReference>
<evidence type="ECO:0000256" key="1">
    <source>
        <dbReference type="ARBA" id="ARBA00022630"/>
    </source>
</evidence>
<dbReference type="RefSeq" id="WP_245032059.1">
    <property type="nucleotide sequence ID" value="NZ_CP095075.1"/>
</dbReference>
<organism evidence="6 7">
    <name type="scientific">Halobacillus amylolyticus</name>
    <dbReference type="NCBI Taxonomy" id="2932259"/>
    <lineage>
        <taxon>Bacteria</taxon>
        <taxon>Bacillati</taxon>
        <taxon>Bacillota</taxon>
        <taxon>Bacilli</taxon>
        <taxon>Bacillales</taxon>
        <taxon>Bacillaceae</taxon>
        <taxon>Halobacillus</taxon>
    </lineage>
</organism>
<dbReference type="EC" id="1.14.14.9" evidence="6"/>
<feature type="domain" description="HpaB/PvcC/4-BUDH C-terminal" evidence="4">
    <location>
        <begin position="277"/>
        <end position="475"/>
    </location>
</feature>
<dbReference type="GO" id="GO:0052881">
    <property type="term" value="F:4-hydroxyphenylacetate 3-monooxygenase activity"/>
    <property type="evidence" value="ECO:0007669"/>
    <property type="project" value="UniProtKB-EC"/>
</dbReference>
<dbReference type="EMBL" id="CP095075">
    <property type="protein sequence ID" value="UOR11769.1"/>
    <property type="molecule type" value="Genomic_DNA"/>
</dbReference>
<dbReference type="Pfam" id="PF11794">
    <property type="entry name" value="HpaB_N"/>
    <property type="match status" value="1"/>
</dbReference>
<evidence type="ECO:0000256" key="3">
    <source>
        <dbReference type="ARBA" id="ARBA00023002"/>
    </source>
</evidence>
<evidence type="ECO:0000259" key="5">
    <source>
        <dbReference type="Pfam" id="PF11794"/>
    </source>
</evidence>
<keyword evidence="7" id="KW-1185">Reference proteome</keyword>
<evidence type="ECO:0000259" key="4">
    <source>
        <dbReference type="Pfam" id="PF03241"/>
    </source>
</evidence>
<keyword evidence="3 6" id="KW-0560">Oxidoreductase</keyword>
<dbReference type="InterPro" id="IPR024719">
    <property type="entry name" value="HpaB/PvcC/4-BUDH_C"/>
</dbReference>
<sequence length="481" mass="54893">MGVRTGKQYKERINRLKTDVWIKGERVKGKISEHPAFKGIIKSQAELYDLQHITRLQDRMTYALNSDEERTGMSYLIPKSRADLERRREMIQVWARHSAGLMGRSPDYMNTVLAAFASSVHVLKGEPNCFPERLERFYEYACTHDLSFTHTFVNPQNNRSKLAFIEEDVTNARVVKRIEEGLVISGAKLLATQGGITDEIIVFSAPGVQDKAHAFAFSIPSDTEGLKFICRKSFVSDDSSYNSPLSSRFEEMDSIVLFDEVVVPWERVFFYDNIKAANEFYTKGNFVPFTLHQIVSRQVIKAEFILGLAQMIVDTINISEYQHVQSKVAEIIKGLESSKALLLASEKNATRNAQGIMIPKRMPLYVAVNQFQESYPRFTEIIQLLGASGMVTIPEEAQFRSSIGSKLDHYLQGFEVGGRERVQLFTLAFDLCMSGFGSRQSLYERFFFGDPIRLSQIIYQTYQTEAHTTFVKKMMEKEQAD</sequence>
<dbReference type="Gene3D" id="2.40.110.10">
    <property type="entry name" value="Butyryl-CoA Dehydrogenase, subunit A, domain 2"/>
    <property type="match status" value="1"/>
</dbReference>
<reference evidence="6" key="1">
    <citation type="submission" date="2022-04" db="EMBL/GenBank/DDBJ databases">
        <title>Halobacillus sp. isolated from saltern.</title>
        <authorList>
            <person name="Won M."/>
            <person name="Lee C.-M."/>
            <person name="Woen H.-Y."/>
            <person name="Kwon S.-W."/>
        </authorList>
    </citation>
    <scope>NUCLEOTIDE SEQUENCE</scope>
    <source>
        <strain evidence="6">SSHM10-5</strain>
    </source>
</reference>
<dbReference type="NCBIfam" id="TIGR02309">
    <property type="entry name" value="HpaB-1"/>
    <property type="match status" value="1"/>
</dbReference>
<evidence type="ECO:0000313" key="6">
    <source>
        <dbReference type="EMBL" id="UOR11769.1"/>
    </source>
</evidence>